<evidence type="ECO:0000256" key="3">
    <source>
        <dbReference type="SAM" id="MobiDB-lite"/>
    </source>
</evidence>
<feature type="compositionally biased region" description="Basic and acidic residues" evidence="3">
    <location>
        <begin position="124"/>
        <end position="139"/>
    </location>
</feature>
<name>A0A0A2KT49_PENEN</name>
<evidence type="ECO:0000256" key="2">
    <source>
        <dbReference type="ARBA" id="ARBA00019138"/>
    </source>
</evidence>
<dbReference type="GO" id="GO:0000812">
    <property type="term" value="C:Swr1 complex"/>
    <property type="evidence" value="ECO:0007669"/>
    <property type="project" value="TreeGrafter"/>
</dbReference>
<feature type="compositionally biased region" description="Polar residues" evidence="3">
    <location>
        <begin position="341"/>
        <end position="357"/>
    </location>
</feature>
<feature type="compositionally biased region" description="Basic and acidic residues" evidence="3">
    <location>
        <begin position="364"/>
        <end position="386"/>
    </location>
</feature>
<dbReference type="AlphaFoldDB" id="A0A0A2KT49"/>
<sequence length="539" mass="59523">MNEQPAPPTGPSGGRRDRSTAHRRRKETWRSRRRQHAAQAAAAAAHDARVAELMVRAIQQQVDQEGLQPSAARDARVAELTVRAIQAQLEQEFSTRGGSARGGRSRGRGRGRGRHVRGGGGSGRDADREGGRSGYDRMGGHGPVHGAGVGDAGQQNPPGNQLPTHQLPGHQVVREPAPGDGPRLWTRFHTLEEMAENQELDEEVYDSAEDEDFELDAAPDDSDLSSDPDEATEPAKKKRKTDTQSQIPKDAELDSGDEATIRKAREKKEKKTKGRKTKGKRARDSDDDDGDIDMDDDEGGTGGFVRTRAMKQQIQEEQRKPLARIDGATVDVDALWEQMNAPQGLTSLQPPQTQQIPESAPEPEPTKAQDQGARDVEHKTGHAAHADQMIKIKRTYKFAGEWITEEKVVPKHSAEAKAFLSSGENVEYADEDAAAANAARNLRRPLRKISRFDPNPTGTIKKSWEKQLVTDDKDARGPKINTVEKSRLDWASYVDSAGIKDELRTHSKAKEGYIGRMDFLGRMEDKREDERRAARLKGV</sequence>
<dbReference type="PhylomeDB" id="A0A0A2KT49"/>
<feature type="compositionally biased region" description="Basic residues" evidence="3">
    <location>
        <begin position="21"/>
        <end position="36"/>
    </location>
</feature>
<feature type="compositionally biased region" description="Basic residues" evidence="3">
    <location>
        <begin position="270"/>
        <end position="281"/>
    </location>
</feature>
<feature type="region of interest" description="Disordered" evidence="3">
    <location>
        <begin position="341"/>
        <end position="386"/>
    </location>
</feature>
<comment type="caution">
    <text evidence="5">The sequence shown here is derived from an EMBL/GenBank/DDBJ whole genome shotgun (WGS) entry which is preliminary data.</text>
</comment>
<feature type="region of interest" description="Disordered" evidence="3">
    <location>
        <begin position="1"/>
        <end position="44"/>
    </location>
</feature>
<evidence type="ECO:0000313" key="5">
    <source>
        <dbReference type="EMBL" id="KGO56865.1"/>
    </source>
</evidence>
<dbReference type="Pfam" id="PF07572">
    <property type="entry name" value="BCNT"/>
    <property type="match status" value="1"/>
</dbReference>
<organism evidence="5 6">
    <name type="scientific">Penicillium expansum</name>
    <name type="common">Blue mold rot fungus</name>
    <dbReference type="NCBI Taxonomy" id="27334"/>
    <lineage>
        <taxon>Eukaryota</taxon>
        <taxon>Fungi</taxon>
        <taxon>Dikarya</taxon>
        <taxon>Ascomycota</taxon>
        <taxon>Pezizomycotina</taxon>
        <taxon>Eurotiomycetes</taxon>
        <taxon>Eurotiomycetidae</taxon>
        <taxon>Eurotiales</taxon>
        <taxon>Aspergillaceae</taxon>
        <taxon>Penicillium</taxon>
    </lineage>
</organism>
<dbReference type="Proteomes" id="UP000030143">
    <property type="component" value="Unassembled WGS sequence"/>
</dbReference>
<feature type="compositionally biased region" description="Basic residues" evidence="3">
    <location>
        <begin position="103"/>
        <end position="117"/>
    </location>
</feature>
<reference evidence="5 6" key="1">
    <citation type="journal article" date="2015" name="Mol. Plant Microbe Interact.">
        <title>Genome, transcriptome, and functional analyses of Penicillium expansum provide new insights into secondary metabolism and pathogenicity.</title>
        <authorList>
            <person name="Ballester A.R."/>
            <person name="Marcet-Houben M."/>
            <person name="Levin E."/>
            <person name="Sela N."/>
            <person name="Selma-Lazaro C."/>
            <person name="Carmona L."/>
            <person name="Wisniewski M."/>
            <person name="Droby S."/>
            <person name="Gonzalez-Candelas L."/>
            <person name="Gabaldon T."/>
        </authorList>
    </citation>
    <scope>NUCLEOTIDE SEQUENCE [LARGE SCALE GENOMIC DNA]</scope>
    <source>
        <strain evidence="5 6">MD-8</strain>
    </source>
</reference>
<protein>
    <recommendedName>
        <fullName evidence="2">SWR1-complex protein 5</fullName>
    </recommendedName>
</protein>
<feature type="compositionally biased region" description="Pro residues" evidence="3">
    <location>
        <begin position="1"/>
        <end position="10"/>
    </location>
</feature>
<dbReference type="STRING" id="27334.A0A0A2KT49"/>
<feature type="compositionally biased region" description="Gly residues" evidence="3">
    <location>
        <begin position="140"/>
        <end position="151"/>
    </location>
</feature>
<dbReference type="PANTHER" id="PTHR48407">
    <property type="entry name" value="CRANIOFACIAL DEVELOPMENT PROTEIN 1"/>
    <property type="match status" value="1"/>
</dbReference>
<dbReference type="GeneID" id="27680383"/>
<dbReference type="RefSeq" id="XP_016598556.1">
    <property type="nucleotide sequence ID" value="XM_016744963.1"/>
</dbReference>
<comment type="similarity">
    <text evidence="1">Belongs to the SWC5 family.</text>
</comment>
<keyword evidence="6" id="KW-1185">Reference proteome</keyword>
<dbReference type="InterPro" id="IPR027124">
    <property type="entry name" value="Swc5/CFDP1/2"/>
</dbReference>
<dbReference type="PROSITE" id="PS51279">
    <property type="entry name" value="BCNT_C"/>
    <property type="match status" value="1"/>
</dbReference>
<feature type="compositionally biased region" description="Polar residues" evidence="3">
    <location>
        <begin position="154"/>
        <end position="164"/>
    </location>
</feature>
<proteinExistence type="inferred from homology"/>
<feature type="compositionally biased region" description="Acidic residues" evidence="3">
    <location>
        <begin position="285"/>
        <end position="299"/>
    </location>
</feature>
<dbReference type="PANTHER" id="PTHR48407:SF1">
    <property type="entry name" value="CRANIOFACIAL DEVELOPMENT PROTEIN 1"/>
    <property type="match status" value="1"/>
</dbReference>
<evidence type="ECO:0000259" key="4">
    <source>
        <dbReference type="PROSITE" id="PS51279"/>
    </source>
</evidence>
<gene>
    <name evidence="5" type="ORF">PEX2_076930</name>
</gene>
<feature type="compositionally biased region" description="Basic and acidic residues" evidence="3">
    <location>
        <begin position="259"/>
        <end position="269"/>
    </location>
</feature>
<dbReference type="HOGENOM" id="CLU_483204_0_0_1"/>
<feature type="compositionally biased region" description="Acidic residues" evidence="3">
    <location>
        <begin position="193"/>
        <end position="232"/>
    </location>
</feature>
<accession>A0A0A2KT49</accession>
<dbReference type="EMBL" id="JQFZ01000159">
    <property type="protein sequence ID" value="KGO56865.1"/>
    <property type="molecule type" value="Genomic_DNA"/>
</dbReference>
<dbReference type="VEuPathDB" id="FungiDB:PEXP_049230"/>
<dbReference type="InterPro" id="IPR011421">
    <property type="entry name" value="BCNT-C"/>
</dbReference>
<evidence type="ECO:0000313" key="6">
    <source>
        <dbReference type="Proteomes" id="UP000030143"/>
    </source>
</evidence>
<dbReference type="OrthoDB" id="445677at2759"/>
<feature type="domain" description="BCNT-C" evidence="4">
    <location>
        <begin position="459"/>
        <end position="539"/>
    </location>
</feature>
<evidence type="ECO:0000256" key="1">
    <source>
        <dbReference type="ARBA" id="ARBA00010465"/>
    </source>
</evidence>
<feature type="region of interest" description="Disordered" evidence="3">
    <location>
        <begin position="89"/>
        <end position="322"/>
    </location>
</feature>